<dbReference type="InterPro" id="IPR002942">
    <property type="entry name" value="S4_RNA-bd"/>
</dbReference>
<evidence type="ECO:0000256" key="4">
    <source>
        <dbReference type="ARBA" id="ARBA00036882"/>
    </source>
</evidence>
<dbReference type="InterPro" id="IPR036986">
    <property type="entry name" value="S4_RNA-bd_sf"/>
</dbReference>
<dbReference type="SUPFAM" id="SSF55174">
    <property type="entry name" value="Alpha-L RNA-binding motif"/>
    <property type="match status" value="1"/>
</dbReference>
<dbReference type="AlphaFoldDB" id="A0A850R539"/>
<dbReference type="InterPro" id="IPR006145">
    <property type="entry name" value="PsdUridine_synth_RsuA/RluA"/>
</dbReference>
<comment type="similarity">
    <text evidence="1 8">Belongs to the pseudouridine synthase RluA family.</text>
</comment>
<reference evidence="10 11" key="1">
    <citation type="submission" date="2020-06" db="EMBL/GenBank/DDBJ databases">
        <title>Whole-genome sequence of Allochromatium humboldtianum DSM 21881, type strain.</title>
        <authorList>
            <person name="Kyndt J.A."/>
            <person name="Meyer T.E."/>
        </authorList>
    </citation>
    <scope>NUCLEOTIDE SEQUENCE [LARGE SCALE GENOMIC DNA]</scope>
    <source>
        <strain evidence="10 11">DSM 21881</strain>
    </source>
</reference>
<dbReference type="Gene3D" id="3.10.290.10">
    <property type="entry name" value="RNA-binding S4 domain"/>
    <property type="match status" value="1"/>
</dbReference>
<dbReference type="FunFam" id="3.30.2350.10:FF:000006">
    <property type="entry name" value="Pseudouridine synthase"/>
    <property type="match status" value="1"/>
</dbReference>
<dbReference type="Gene3D" id="3.30.2350.10">
    <property type="entry name" value="Pseudouridine synthase"/>
    <property type="match status" value="1"/>
</dbReference>
<evidence type="ECO:0000256" key="1">
    <source>
        <dbReference type="ARBA" id="ARBA00010876"/>
    </source>
</evidence>
<dbReference type="Proteomes" id="UP000592294">
    <property type="component" value="Unassembled WGS sequence"/>
</dbReference>
<comment type="catalytic activity">
    <reaction evidence="4">
        <text>uridine(1911/1915/1917) in 23S rRNA = pseudouridine(1911/1915/1917) in 23S rRNA</text>
        <dbReference type="Rhea" id="RHEA:42524"/>
        <dbReference type="Rhea" id="RHEA-COMP:10097"/>
        <dbReference type="Rhea" id="RHEA-COMP:10098"/>
        <dbReference type="ChEBI" id="CHEBI:65314"/>
        <dbReference type="ChEBI" id="CHEBI:65315"/>
        <dbReference type="EC" id="5.4.99.23"/>
    </reaction>
</comment>
<evidence type="ECO:0000256" key="3">
    <source>
        <dbReference type="ARBA" id="ARBA00023235"/>
    </source>
</evidence>
<comment type="caution">
    <text evidence="10">The sequence shown here is derived from an EMBL/GenBank/DDBJ whole genome shotgun (WGS) entry which is preliminary data.</text>
</comment>
<dbReference type="PROSITE" id="PS01129">
    <property type="entry name" value="PSI_RLU"/>
    <property type="match status" value="1"/>
</dbReference>
<proteinExistence type="inferred from homology"/>
<dbReference type="NCBIfam" id="NF008385">
    <property type="entry name" value="PRK11180.1"/>
    <property type="match status" value="1"/>
</dbReference>
<keyword evidence="11" id="KW-1185">Reference proteome</keyword>
<dbReference type="NCBIfam" id="TIGR00005">
    <property type="entry name" value="rluA_subfam"/>
    <property type="match status" value="1"/>
</dbReference>
<evidence type="ECO:0000256" key="5">
    <source>
        <dbReference type="ARBA" id="ARBA00056072"/>
    </source>
</evidence>
<dbReference type="CDD" id="cd02869">
    <property type="entry name" value="PseudoU_synth_RluA_like"/>
    <property type="match status" value="1"/>
</dbReference>
<sequence length="326" mass="36134">MKPFSTETIRRSLRVESDLAGGRLDRVLAQLLPEFSRGRLQQWIEAGQVLVDDRPCRVRDKVWGGESIRIEAELAVVDEHRPQAIALDLVYEDEHLLVIDKPAGLVVHPAAGNPDGTLLNALLHHAPELATLPRAGIVHRLDKDTTGLMVVARTLQAHCALVEQLQRRIVHREYRALVLGTLVAGGRVEAPIGRHPTQRVKMAVVGNGREAITHYRVLESYPGHTLLAVELETGRTHQIRVHMTHIHHPLVGDTTYGARPRPPRGCHPELAAALQSFPRQALHAIRLGLIHPATGAEMQWEVPMAPDLDALLELFRREVADGADRA</sequence>
<dbReference type="SMART" id="SM00363">
    <property type="entry name" value="S4"/>
    <property type="match status" value="1"/>
</dbReference>
<feature type="domain" description="RNA-binding S4" evidence="9">
    <location>
        <begin position="22"/>
        <end position="82"/>
    </location>
</feature>
<dbReference type="PANTHER" id="PTHR21600">
    <property type="entry name" value="MITOCHONDRIAL RNA PSEUDOURIDINE SYNTHASE"/>
    <property type="match status" value="1"/>
</dbReference>
<evidence type="ECO:0000313" key="11">
    <source>
        <dbReference type="Proteomes" id="UP000592294"/>
    </source>
</evidence>
<name>A0A850R539_9GAMM</name>
<dbReference type="GO" id="GO:0000455">
    <property type="term" value="P:enzyme-directed rRNA pseudouridine synthesis"/>
    <property type="evidence" value="ECO:0007669"/>
    <property type="project" value="UniProtKB-ARBA"/>
</dbReference>
<dbReference type="InterPro" id="IPR050188">
    <property type="entry name" value="RluA_PseudoU_synthase"/>
</dbReference>
<evidence type="ECO:0000256" key="2">
    <source>
        <dbReference type="ARBA" id="ARBA00022884"/>
    </source>
</evidence>
<dbReference type="InterPro" id="IPR020103">
    <property type="entry name" value="PsdUridine_synth_cat_dom_sf"/>
</dbReference>
<dbReference type="Pfam" id="PF01479">
    <property type="entry name" value="S4"/>
    <property type="match status" value="1"/>
</dbReference>
<accession>A0A850R539</accession>
<dbReference type="EC" id="5.4.99.-" evidence="8"/>
<comment type="function">
    <text evidence="5">Responsible for synthesis of pseudouridine from uracil at positions 1911, 1915 and 1917 in 23S ribosomal RNA.</text>
</comment>
<dbReference type="InterPro" id="IPR006225">
    <property type="entry name" value="PsdUridine_synth_RluC/D"/>
</dbReference>
<dbReference type="CDD" id="cd00165">
    <property type="entry name" value="S4"/>
    <property type="match status" value="1"/>
</dbReference>
<dbReference type="SUPFAM" id="SSF55120">
    <property type="entry name" value="Pseudouridine synthase"/>
    <property type="match status" value="1"/>
</dbReference>
<dbReference type="Pfam" id="PF00849">
    <property type="entry name" value="PseudoU_synth_2"/>
    <property type="match status" value="1"/>
</dbReference>
<gene>
    <name evidence="10" type="primary">rluD</name>
    <name evidence="10" type="ORF">HW932_01345</name>
</gene>
<evidence type="ECO:0000256" key="8">
    <source>
        <dbReference type="RuleBase" id="RU362028"/>
    </source>
</evidence>
<dbReference type="EMBL" id="JABZEO010000001">
    <property type="protein sequence ID" value="NVZ07905.1"/>
    <property type="molecule type" value="Genomic_DNA"/>
</dbReference>
<dbReference type="PANTHER" id="PTHR21600:SF44">
    <property type="entry name" value="RIBOSOMAL LARGE SUBUNIT PSEUDOURIDINE SYNTHASE D"/>
    <property type="match status" value="1"/>
</dbReference>
<organism evidence="10 11">
    <name type="scientific">Allochromatium humboldtianum</name>
    <dbReference type="NCBI Taxonomy" id="504901"/>
    <lineage>
        <taxon>Bacteria</taxon>
        <taxon>Pseudomonadati</taxon>
        <taxon>Pseudomonadota</taxon>
        <taxon>Gammaproteobacteria</taxon>
        <taxon>Chromatiales</taxon>
        <taxon>Chromatiaceae</taxon>
        <taxon>Allochromatium</taxon>
    </lineage>
</organism>
<evidence type="ECO:0000313" key="10">
    <source>
        <dbReference type="EMBL" id="NVZ07905.1"/>
    </source>
</evidence>
<dbReference type="RefSeq" id="WP_176974703.1">
    <property type="nucleotide sequence ID" value="NZ_JABZEO010000001.1"/>
</dbReference>
<feature type="active site" evidence="6">
    <location>
        <position position="142"/>
    </location>
</feature>
<evidence type="ECO:0000256" key="6">
    <source>
        <dbReference type="PIRSR" id="PIRSR606225-1"/>
    </source>
</evidence>
<dbReference type="GO" id="GO:0003723">
    <property type="term" value="F:RNA binding"/>
    <property type="evidence" value="ECO:0007669"/>
    <property type="project" value="UniProtKB-KW"/>
</dbReference>
<evidence type="ECO:0000259" key="9">
    <source>
        <dbReference type="SMART" id="SM00363"/>
    </source>
</evidence>
<keyword evidence="3 8" id="KW-0413">Isomerase</keyword>
<comment type="catalytic activity">
    <reaction evidence="8">
        <text>a uridine in RNA = a pseudouridine in RNA</text>
        <dbReference type="Rhea" id="RHEA:48348"/>
        <dbReference type="Rhea" id="RHEA-COMP:12068"/>
        <dbReference type="Rhea" id="RHEA-COMP:12069"/>
        <dbReference type="ChEBI" id="CHEBI:65314"/>
        <dbReference type="ChEBI" id="CHEBI:65315"/>
    </reaction>
</comment>
<protein>
    <recommendedName>
        <fullName evidence="8">Pseudouridine synthase</fullName>
        <ecNumber evidence="8">5.4.99.-</ecNumber>
    </recommendedName>
</protein>
<dbReference type="GO" id="GO:0160140">
    <property type="term" value="F:23S rRNA pseudouridine(1911/1915/1917) synthase activity"/>
    <property type="evidence" value="ECO:0007669"/>
    <property type="project" value="UniProtKB-EC"/>
</dbReference>
<evidence type="ECO:0000256" key="7">
    <source>
        <dbReference type="PROSITE-ProRule" id="PRU00182"/>
    </source>
</evidence>
<dbReference type="PROSITE" id="PS50889">
    <property type="entry name" value="S4"/>
    <property type="match status" value="1"/>
</dbReference>
<keyword evidence="2 7" id="KW-0694">RNA-binding</keyword>
<dbReference type="InterPro" id="IPR006224">
    <property type="entry name" value="PsdUridine_synth_RluA-like_CS"/>
</dbReference>